<evidence type="ECO:0000256" key="1">
    <source>
        <dbReference type="SAM" id="MobiDB-lite"/>
    </source>
</evidence>
<dbReference type="AlphaFoldDB" id="A0A9P6SYF8"/>
<reference evidence="2" key="1">
    <citation type="journal article" date="2020" name="Fungal Divers.">
        <title>Resolving the Mortierellaceae phylogeny through synthesis of multi-gene phylogenetics and phylogenomics.</title>
        <authorList>
            <person name="Vandepol N."/>
            <person name="Liber J."/>
            <person name="Desiro A."/>
            <person name="Na H."/>
            <person name="Kennedy M."/>
            <person name="Barry K."/>
            <person name="Grigoriev I.V."/>
            <person name="Miller A.N."/>
            <person name="O'Donnell K."/>
            <person name="Stajich J.E."/>
            <person name="Bonito G."/>
        </authorList>
    </citation>
    <scope>NUCLEOTIDE SEQUENCE</scope>
    <source>
        <strain evidence="2">NRRL 2769</strain>
    </source>
</reference>
<feature type="compositionally biased region" description="Basic and acidic residues" evidence="1">
    <location>
        <begin position="124"/>
        <end position="138"/>
    </location>
</feature>
<name>A0A9P6SYF8_9FUNG</name>
<protein>
    <submittedName>
        <fullName evidence="2">Uncharacterized protein</fullName>
    </submittedName>
</protein>
<evidence type="ECO:0000313" key="2">
    <source>
        <dbReference type="EMBL" id="KAG0011450.1"/>
    </source>
</evidence>
<dbReference type="EMBL" id="JAAAID010001146">
    <property type="protein sequence ID" value="KAG0011450.1"/>
    <property type="molecule type" value="Genomic_DNA"/>
</dbReference>
<feature type="region of interest" description="Disordered" evidence="1">
    <location>
        <begin position="35"/>
        <end position="80"/>
    </location>
</feature>
<accession>A0A9P6SYF8</accession>
<dbReference type="OrthoDB" id="2339012at2759"/>
<comment type="caution">
    <text evidence="2">The sequence shown here is derived from an EMBL/GenBank/DDBJ whole genome shotgun (WGS) entry which is preliminary data.</text>
</comment>
<keyword evidence="3" id="KW-1185">Reference proteome</keyword>
<sequence>MAASIRSVAMGLPKVSMARIPLVAFANSHVAPVSHANSSHPSTFTSMSPHNDKANSWAKSAKKTADRLEQTAQKLDGTQEAKTKDYLDEVNRFSNAEDNLMKDVSIAMNSPKAAGKNSSHKAHQGGDHHSRNGGRDDRIIGAPTSFEQTFVDQVQADLIPPSTSKLSHNKKHDKEMVTSLLEELKGDKNGANLSKHASEAIRMVESQNILKHDKAPMNTVGDLDPTQKPIESHEHKSKFPF</sequence>
<proteinExistence type="predicted"/>
<feature type="region of interest" description="Disordered" evidence="1">
    <location>
        <begin position="111"/>
        <end position="138"/>
    </location>
</feature>
<feature type="region of interest" description="Disordered" evidence="1">
    <location>
        <begin position="209"/>
        <end position="241"/>
    </location>
</feature>
<dbReference type="Proteomes" id="UP000703661">
    <property type="component" value="Unassembled WGS sequence"/>
</dbReference>
<organism evidence="2 3">
    <name type="scientific">Entomortierella chlamydospora</name>
    <dbReference type="NCBI Taxonomy" id="101097"/>
    <lineage>
        <taxon>Eukaryota</taxon>
        <taxon>Fungi</taxon>
        <taxon>Fungi incertae sedis</taxon>
        <taxon>Mucoromycota</taxon>
        <taxon>Mortierellomycotina</taxon>
        <taxon>Mortierellomycetes</taxon>
        <taxon>Mortierellales</taxon>
        <taxon>Mortierellaceae</taxon>
        <taxon>Entomortierella</taxon>
    </lineage>
</organism>
<feature type="compositionally biased region" description="Polar residues" evidence="1">
    <location>
        <begin position="35"/>
        <end position="49"/>
    </location>
</feature>
<gene>
    <name evidence="2" type="ORF">BGZ80_000679</name>
</gene>
<evidence type="ECO:0000313" key="3">
    <source>
        <dbReference type="Proteomes" id="UP000703661"/>
    </source>
</evidence>